<dbReference type="EMBL" id="OC860026">
    <property type="protein sequence ID" value="CAD7628194.1"/>
    <property type="molecule type" value="Genomic_DNA"/>
</dbReference>
<dbReference type="Proteomes" id="UP000759131">
    <property type="component" value="Unassembled WGS sequence"/>
</dbReference>
<reference evidence="1" key="1">
    <citation type="submission" date="2020-11" db="EMBL/GenBank/DDBJ databases">
        <authorList>
            <person name="Tran Van P."/>
        </authorList>
    </citation>
    <scope>NUCLEOTIDE SEQUENCE</scope>
</reference>
<dbReference type="AlphaFoldDB" id="A0A7R9KTX4"/>
<organism evidence="1">
    <name type="scientific">Medioppia subpectinata</name>
    <dbReference type="NCBI Taxonomy" id="1979941"/>
    <lineage>
        <taxon>Eukaryota</taxon>
        <taxon>Metazoa</taxon>
        <taxon>Ecdysozoa</taxon>
        <taxon>Arthropoda</taxon>
        <taxon>Chelicerata</taxon>
        <taxon>Arachnida</taxon>
        <taxon>Acari</taxon>
        <taxon>Acariformes</taxon>
        <taxon>Sarcoptiformes</taxon>
        <taxon>Oribatida</taxon>
        <taxon>Brachypylina</taxon>
        <taxon>Oppioidea</taxon>
        <taxon>Oppiidae</taxon>
        <taxon>Medioppia</taxon>
    </lineage>
</organism>
<proteinExistence type="predicted"/>
<accession>A0A7R9KTX4</accession>
<evidence type="ECO:0000313" key="2">
    <source>
        <dbReference type="Proteomes" id="UP000759131"/>
    </source>
</evidence>
<protein>
    <submittedName>
        <fullName evidence="1">Uncharacterized protein</fullName>
    </submittedName>
</protein>
<dbReference type="EMBL" id="CAJPIZ010005451">
    <property type="protein sequence ID" value="CAG2108624.1"/>
    <property type="molecule type" value="Genomic_DNA"/>
</dbReference>
<sequence length="92" mass="9731">MYSKPHTNAQSRAAPEEYKRNGGIECIPVEHYSKVGQTLPTSIAAEAVLALGITGNTEASQTLRLLAPLTLNWGSITTSGLSIAPIRQVPDG</sequence>
<gene>
    <name evidence="1" type="ORF">OSB1V03_LOCUS8616</name>
</gene>
<evidence type="ECO:0000313" key="1">
    <source>
        <dbReference type="EMBL" id="CAD7628194.1"/>
    </source>
</evidence>
<keyword evidence="2" id="KW-1185">Reference proteome</keyword>
<name>A0A7R9KTX4_9ACAR</name>